<keyword evidence="2" id="KW-1185">Reference proteome</keyword>
<proteinExistence type="predicted"/>
<dbReference type="Proteomes" id="UP000821845">
    <property type="component" value="Chromosome 3"/>
</dbReference>
<evidence type="ECO:0000313" key="2">
    <source>
        <dbReference type="Proteomes" id="UP000821845"/>
    </source>
</evidence>
<dbReference type="EMBL" id="CM023483">
    <property type="protein sequence ID" value="KAH6936809.1"/>
    <property type="molecule type" value="Genomic_DNA"/>
</dbReference>
<gene>
    <name evidence="1" type="ORF">HPB50_023210</name>
</gene>
<accession>A0ACB7SS90</accession>
<evidence type="ECO:0000313" key="1">
    <source>
        <dbReference type="EMBL" id="KAH6936809.1"/>
    </source>
</evidence>
<name>A0ACB7SS90_HYAAI</name>
<reference evidence="1" key="1">
    <citation type="submission" date="2020-05" db="EMBL/GenBank/DDBJ databases">
        <title>Large-scale comparative analyses of tick genomes elucidate their genetic diversity and vector capacities.</title>
        <authorList>
            <person name="Jia N."/>
            <person name="Wang J."/>
            <person name="Shi W."/>
            <person name="Du L."/>
            <person name="Sun Y."/>
            <person name="Zhan W."/>
            <person name="Jiang J."/>
            <person name="Wang Q."/>
            <person name="Zhang B."/>
            <person name="Ji P."/>
            <person name="Sakyi L.B."/>
            <person name="Cui X."/>
            <person name="Yuan T."/>
            <person name="Jiang B."/>
            <person name="Yang W."/>
            <person name="Lam T.T.-Y."/>
            <person name="Chang Q."/>
            <person name="Ding S."/>
            <person name="Wang X."/>
            <person name="Zhu J."/>
            <person name="Ruan X."/>
            <person name="Zhao L."/>
            <person name="Wei J."/>
            <person name="Que T."/>
            <person name="Du C."/>
            <person name="Cheng J."/>
            <person name="Dai P."/>
            <person name="Han X."/>
            <person name="Huang E."/>
            <person name="Gao Y."/>
            <person name="Liu J."/>
            <person name="Shao H."/>
            <person name="Ye R."/>
            <person name="Li L."/>
            <person name="Wei W."/>
            <person name="Wang X."/>
            <person name="Wang C."/>
            <person name="Yang T."/>
            <person name="Huo Q."/>
            <person name="Li W."/>
            <person name="Guo W."/>
            <person name="Chen H."/>
            <person name="Zhou L."/>
            <person name="Ni X."/>
            <person name="Tian J."/>
            <person name="Zhou Y."/>
            <person name="Sheng Y."/>
            <person name="Liu T."/>
            <person name="Pan Y."/>
            <person name="Xia L."/>
            <person name="Li J."/>
            <person name="Zhao F."/>
            <person name="Cao W."/>
        </authorList>
    </citation>
    <scope>NUCLEOTIDE SEQUENCE</scope>
    <source>
        <strain evidence="1">Hyas-2018</strain>
    </source>
</reference>
<comment type="caution">
    <text evidence="1">The sequence shown here is derived from an EMBL/GenBank/DDBJ whole genome shotgun (WGS) entry which is preliminary data.</text>
</comment>
<organism evidence="1 2">
    <name type="scientific">Hyalomma asiaticum</name>
    <name type="common">Tick</name>
    <dbReference type="NCBI Taxonomy" id="266040"/>
    <lineage>
        <taxon>Eukaryota</taxon>
        <taxon>Metazoa</taxon>
        <taxon>Ecdysozoa</taxon>
        <taxon>Arthropoda</taxon>
        <taxon>Chelicerata</taxon>
        <taxon>Arachnida</taxon>
        <taxon>Acari</taxon>
        <taxon>Parasitiformes</taxon>
        <taxon>Ixodida</taxon>
        <taxon>Ixodoidea</taxon>
        <taxon>Ixodidae</taxon>
        <taxon>Hyalomminae</taxon>
        <taxon>Hyalomma</taxon>
    </lineage>
</organism>
<protein>
    <submittedName>
        <fullName evidence="1">Uncharacterized protein</fullName>
    </submittedName>
</protein>
<sequence length="252" mass="26680">MTTAAAGIATTNGTTAMIPSLQFVLFTTPVSDKYPGAFRVSATKRRSLTHVQDGTRGETSVRDRCDTTGRRRLKGRDYTTRTTPEADIVHLDGCCTSEGRSVAPVSHTSCGCSGVASGHAALVDSELRLAWRRAKPPARSGAAAAGDWGATADAIQSPVRTCLLRDRNFAPLRPLGRLLEYSAPTLPKRTHGNPVRGHRVRHRSLAAQGMALSFHASEVNGHRAPSRTLAGGVWPCTFAGAAQLAASEAAQL</sequence>